<feature type="transmembrane region" description="Helical" evidence="9">
    <location>
        <begin position="90"/>
        <end position="112"/>
    </location>
</feature>
<dbReference type="PANTHER" id="PTHR11537:SF254">
    <property type="entry name" value="POTASSIUM VOLTAGE-GATED CHANNEL PROTEIN SHAB"/>
    <property type="match status" value="1"/>
</dbReference>
<evidence type="ECO:0000256" key="8">
    <source>
        <dbReference type="SAM" id="MobiDB-lite"/>
    </source>
</evidence>
<feature type="transmembrane region" description="Helical" evidence="9">
    <location>
        <begin position="20"/>
        <end position="41"/>
    </location>
</feature>
<sequence length="282" mass="30538">MRPTALLSRDSWPVSAWERWSQWPLIFFSLVFLGAYAWPILEPDLSRGAVAACNAVILGTWALFAVDYVVRFLGADRRGRWVLHHLLDLFILALPLLRPLQLLRLLLLVRVLNRTAAGTLRGKVGLYVALGSMLLALTAALAVLDAERGVPDASITSFADAMWWSLTTMTTVGYGDTYPVTGAGRWVGAGLMVTGVALLGTVTATLASWLVDRITGENEQADAAERAEDERADEARDAETAALRREVTALREQLAVLIDRLPAPPVGTDPGPGSRTGEEPPA</sequence>
<feature type="transmembrane region" description="Helical" evidence="9">
    <location>
        <begin position="186"/>
        <end position="211"/>
    </location>
</feature>
<dbReference type="PRINTS" id="PR00169">
    <property type="entry name" value="KCHANNEL"/>
</dbReference>
<evidence type="ECO:0000256" key="1">
    <source>
        <dbReference type="ARBA" id="ARBA00004141"/>
    </source>
</evidence>
<dbReference type="InterPro" id="IPR027359">
    <property type="entry name" value="Volt_channel_dom_sf"/>
</dbReference>
<keyword evidence="7 11" id="KW-0407">Ion channel</keyword>
<evidence type="ECO:0000256" key="2">
    <source>
        <dbReference type="ARBA" id="ARBA00022448"/>
    </source>
</evidence>
<keyword evidence="12" id="KW-1185">Reference proteome</keyword>
<feature type="transmembrane region" description="Helical" evidence="9">
    <location>
        <begin position="48"/>
        <end position="70"/>
    </location>
</feature>
<feature type="transmembrane region" description="Helical" evidence="9">
    <location>
        <begin position="124"/>
        <end position="144"/>
    </location>
</feature>
<keyword evidence="4 9" id="KW-1133">Transmembrane helix</keyword>
<evidence type="ECO:0000256" key="5">
    <source>
        <dbReference type="ARBA" id="ARBA00023065"/>
    </source>
</evidence>
<dbReference type="InterPro" id="IPR013099">
    <property type="entry name" value="K_chnl_dom"/>
</dbReference>
<feature type="domain" description="Potassium channel" evidence="10">
    <location>
        <begin position="153"/>
        <end position="211"/>
    </location>
</feature>
<dbReference type="Gene3D" id="1.20.120.350">
    <property type="entry name" value="Voltage-gated potassium channels. Chain C"/>
    <property type="match status" value="1"/>
</dbReference>
<dbReference type="GO" id="GO:0001508">
    <property type="term" value="P:action potential"/>
    <property type="evidence" value="ECO:0007669"/>
    <property type="project" value="TreeGrafter"/>
</dbReference>
<evidence type="ECO:0000256" key="9">
    <source>
        <dbReference type="SAM" id="Phobius"/>
    </source>
</evidence>
<dbReference type="PANTHER" id="PTHR11537">
    <property type="entry name" value="VOLTAGE-GATED POTASSIUM CHANNEL"/>
    <property type="match status" value="1"/>
</dbReference>
<keyword evidence="5" id="KW-0406">Ion transport</keyword>
<dbReference type="Pfam" id="PF07885">
    <property type="entry name" value="Ion_trans_2"/>
    <property type="match status" value="1"/>
</dbReference>
<dbReference type="GO" id="GO:0005249">
    <property type="term" value="F:voltage-gated potassium channel activity"/>
    <property type="evidence" value="ECO:0007669"/>
    <property type="project" value="InterPro"/>
</dbReference>
<proteinExistence type="predicted"/>
<keyword evidence="3 9" id="KW-0812">Transmembrane</keyword>
<evidence type="ECO:0000256" key="3">
    <source>
        <dbReference type="ARBA" id="ARBA00022692"/>
    </source>
</evidence>
<evidence type="ECO:0000256" key="6">
    <source>
        <dbReference type="ARBA" id="ARBA00023136"/>
    </source>
</evidence>
<keyword evidence="6 9" id="KW-0472">Membrane</keyword>
<comment type="subcellular location">
    <subcellularLocation>
        <location evidence="1">Membrane</location>
        <topology evidence="1">Multi-pass membrane protein</topology>
    </subcellularLocation>
</comment>
<keyword evidence="2" id="KW-0813">Transport</keyword>
<accession>A0A9X2IF54</accession>
<protein>
    <submittedName>
        <fullName evidence="11">Potassium channel family protein</fullName>
    </submittedName>
</protein>
<comment type="caution">
    <text evidence="11">The sequence shown here is derived from an EMBL/GenBank/DDBJ whole genome shotgun (WGS) entry which is preliminary data.</text>
</comment>
<evidence type="ECO:0000256" key="4">
    <source>
        <dbReference type="ARBA" id="ARBA00022989"/>
    </source>
</evidence>
<reference evidence="11" key="1">
    <citation type="submission" date="2022-05" db="EMBL/GenBank/DDBJ databases">
        <authorList>
            <person name="Tuo L."/>
        </authorList>
    </citation>
    <scope>NUCLEOTIDE SEQUENCE</scope>
    <source>
        <strain evidence="11">BSK12Z-4</strain>
    </source>
</reference>
<evidence type="ECO:0000259" key="10">
    <source>
        <dbReference type="Pfam" id="PF07885"/>
    </source>
</evidence>
<dbReference type="RefSeq" id="WP_250826188.1">
    <property type="nucleotide sequence ID" value="NZ_JAMOIL010000002.1"/>
</dbReference>
<gene>
    <name evidence="11" type="ORF">M8330_03415</name>
</gene>
<dbReference type="Gene3D" id="1.20.5.110">
    <property type="match status" value="1"/>
</dbReference>
<dbReference type="InterPro" id="IPR028325">
    <property type="entry name" value="VG_K_chnl"/>
</dbReference>
<dbReference type="Gene3D" id="1.10.287.70">
    <property type="match status" value="1"/>
</dbReference>
<dbReference type="AlphaFoldDB" id="A0A9X2IF54"/>
<evidence type="ECO:0000256" key="7">
    <source>
        <dbReference type="ARBA" id="ARBA00023303"/>
    </source>
</evidence>
<dbReference type="EMBL" id="JAMOIL010000002">
    <property type="protein sequence ID" value="MCM0619345.1"/>
    <property type="molecule type" value="Genomic_DNA"/>
</dbReference>
<evidence type="ECO:0000313" key="12">
    <source>
        <dbReference type="Proteomes" id="UP001139485"/>
    </source>
</evidence>
<feature type="compositionally biased region" description="Basic and acidic residues" evidence="8">
    <location>
        <begin position="223"/>
        <end position="239"/>
    </location>
</feature>
<feature type="region of interest" description="Disordered" evidence="8">
    <location>
        <begin position="260"/>
        <end position="282"/>
    </location>
</feature>
<feature type="region of interest" description="Disordered" evidence="8">
    <location>
        <begin position="220"/>
        <end position="239"/>
    </location>
</feature>
<organism evidence="11 12">
    <name type="scientific">Nocardioides bruguierae</name>
    <dbReference type="NCBI Taxonomy" id="2945102"/>
    <lineage>
        <taxon>Bacteria</taxon>
        <taxon>Bacillati</taxon>
        <taxon>Actinomycetota</taxon>
        <taxon>Actinomycetes</taxon>
        <taxon>Propionibacteriales</taxon>
        <taxon>Nocardioidaceae</taxon>
        <taxon>Nocardioides</taxon>
    </lineage>
</organism>
<dbReference type="GO" id="GO:0008076">
    <property type="term" value="C:voltage-gated potassium channel complex"/>
    <property type="evidence" value="ECO:0007669"/>
    <property type="project" value="InterPro"/>
</dbReference>
<name>A0A9X2IF54_9ACTN</name>
<evidence type="ECO:0000313" key="11">
    <source>
        <dbReference type="EMBL" id="MCM0619345.1"/>
    </source>
</evidence>
<dbReference type="Proteomes" id="UP001139485">
    <property type="component" value="Unassembled WGS sequence"/>
</dbReference>
<dbReference type="SUPFAM" id="SSF81324">
    <property type="entry name" value="Voltage-gated potassium channels"/>
    <property type="match status" value="1"/>
</dbReference>